<dbReference type="AlphaFoldDB" id="A0A6C0IYC1"/>
<accession>A0A6C0IYC1</accession>
<evidence type="ECO:0000256" key="1">
    <source>
        <dbReference type="SAM" id="Phobius"/>
    </source>
</evidence>
<dbReference type="EMBL" id="MN740286">
    <property type="protein sequence ID" value="QHT98032.1"/>
    <property type="molecule type" value="Genomic_DNA"/>
</dbReference>
<proteinExistence type="predicted"/>
<keyword evidence="1" id="KW-0472">Membrane</keyword>
<organism evidence="2">
    <name type="scientific">viral metagenome</name>
    <dbReference type="NCBI Taxonomy" id="1070528"/>
    <lineage>
        <taxon>unclassified sequences</taxon>
        <taxon>metagenomes</taxon>
        <taxon>organismal metagenomes</taxon>
    </lineage>
</organism>
<sequence length="224" mass="23238">MGNSQSTSQKIAQIIENYTEATAESNASASCTQNISVDFSGSLITGGCSGIQLNQVCSSASNASLDTVVKALQSATLDSESTQTAEGLAVSANVSKTDNNMITKTLNSLVANCKSNANSVASQSHIYLMRNMVIDCSENPDANIINVSQYNDADAACVVKQIVDSQQQNSASAKTTQENIGLGFPDFGACLGVIALVILAPVLIPGLMPGGKKKGNLENLLKNL</sequence>
<feature type="transmembrane region" description="Helical" evidence="1">
    <location>
        <begin position="182"/>
        <end position="204"/>
    </location>
</feature>
<name>A0A6C0IYC1_9ZZZZ</name>
<protein>
    <submittedName>
        <fullName evidence="2">Uncharacterized protein</fullName>
    </submittedName>
</protein>
<reference evidence="2" key="1">
    <citation type="journal article" date="2020" name="Nature">
        <title>Giant virus diversity and host interactions through global metagenomics.</title>
        <authorList>
            <person name="Schulz F."/>
            <person name="Roux S."/>
            <person name="Paez-Espino D."/>
            <person name="Jungbluth S."/>
            <person name="Walsh D.A."/>
            <person name="Denef V.J."/>
            <person name="McMahon K.D."/>
            <person name="Konstantinidis K.T."/>
            <person name="Eloe-Fadrosh E.A."/>
            <person name="Kyrpides N.C."/>
            <person name="Woyke T."/>
        </authorList>
    </citation>
    <scope>NUCLEOTIDE SEQUENCE</scope>
    <source>
        <strain evidence="2">GVMAG-M-3300025626-8</strain>
    </source>
</reference>
<keyword evidence="1" id="KW-1133">Transmembrane helix</keyword>
<evidence type="ECO:0000313" key="2">
    <source>
        <dbReference type="EMBL" id="QHT98032.1"/>
    </source>
</evidence>
<keyword evidence="1" id="KW-0812">Transmembrane</keyword>